<dbReference type="SUPFAM" id="SSF100934">
    <property type="entry name" value="Heat shock protein 70kD (HSP70), C-terminal subdomain"/>
    <property type="match status" value="2"/>
</dbReference>
<feature type="compositionally biased region" description="Low complexity" evidence="4">
    <location>
        <begin position="775"/>
        <end position="785"/>
    </location>
</feature>
<gene>
    <name evidence="5" type="ORF">CTOB1V02_LOCUS1001</name>
</gene>
<comment type="similarity">
    <text evidence="1">Belongs to the heat shock protein 70 family.</text>
</comment>
<keyword evidence="3" id="KW-0067">ATP-binding</keyword>
<dbReference type="PANTHER" id="PTHR45639">
    <property type="entry name" value="HSC70CB, ISOFORM G-RELATED"/>
    <property type="match status" value="1"/>
</dbReference>
<dbReference type="InterPro" id="IPR029047">
    <property type="entry name" value="HSP70_peptide-bd_sf"/>
</dbReference>
<dbReference type="InterPro" id="IPR013126">
    <property type="entry name" value="Hsp_70_fam"/>
</dbReference>
<dbReference type="Gene3D" id="3.30.420.40">
    <property type="match status" value="2"/>
</dbReference>
<dbReference type="Pfam" id="PF00012">
    <property type="entry name" value="HSP70"/>
    <property type="match status" value="1"/>
</dbReference>
<name>A0A7R8W688_9CRUS</name>
<organism evidence="5">
    <name type="scientific">Cyprideis torosa</name>
    <dbReference type="NCBI Taxonomy" id="163714"/>
    <lineage>
        <taxon>Eukaryota</taxon>
        <taxon>Metazoa</taxon>
        <taxon>Ecdysozoa</taxon>
        <taxon>Arthropoda</taxon>
        <taxon>Crustacea</taxon>
        <taxon>Oligostraca</taxon>
        <taxon>Ostracoda</taxon>
        <taxon>Podocopa</taxon>
        <taxon>Podocopida</taxon>
        <taxon>Cytherocopina</taxon>
        <taxon>Cytheroidea</taxon>
        <taxon>Cytherideidae</taxon>
        <taxon>Cyprideis</taxon>
    </lineage>
</organism>
<dbReference type="PANTHER" id="PTHR45639:SF4">
    <property type="entry name" value="HSC70CB, ISOFORM G"/>
    <property type="match status" value="1"/>
</dbReference>
<dbReference type="FunFam" id="3.90.640.10:FF:000004">
    <property type="entry name" value="Heat shock 70 kDa protein 4"/>
    <property type="match status" value="1"/>
</dbReference>
<dbReference type="SUPFAM" id="SSF53067">
    <property type="entry name" value="Actin-like ATPase domain"/>
    <property type="match status" value="2"/>
</dbReference>
<dbReference type="GO" id="GO:0005634">
    <property type="term" value="C:nucleus"/>
    <property type="evidence" value="ECO:0007669"/>
    <property type="project" value="TreeGrafter"/>
</dbReference>
<dbReference type="FunFam" id="3.30.420.40:FF:000171">
    <property type="entry name" value="Heat shock 70 kDa protein 4"/>
    <property type="match status" value="2"/>
</dbReference>
<dbReference type="Gene3D" id="2.60.34.10">
    <property type="entry name" value="Substrate Binding Domain Of DNAk, Chain A, domain 1"/>
    <property type="match status" value="1"/>
</dbReference>
<dbReference type="EMBL" id="OB660136">
    <property type="protein sequence ID" value="CAD7223006.1"/>
    <property type="molecule type" value="Genomic_DNA"/>
</dbReference>
<reference evidence="5" key="1">
    <citation type="submission" date="2020-11" db="EMBL/GenBank/DDBJ databases">
        <authorList>
            <person name="Tran Van P."/>
        </authorList>
    </citation>
    <scope>NUCLEOTIDE SEQUENCE</scope>
</reference>
<dbReference type="GO" id="GO:0005829">
    <property type="term" value="C:cytosol"/>
    <property type="evidence" value="ECO:0007669"/>
    <property type="project" value="TreeGrafter"/>
</dbReference>
<dbReference type="AlphaFoldDB" id="A0A7R8W688"/>
<feature type="region of interest" description="Disordered" evidence="4">
    <location>
        <begin position="505"/>
        <end position="570"/>
    </location>
</feature>
<accession>A0A7R8W688</accession>
<dbReference type="Gene3D" id="1.20.1270.10">
    <property type="match status" value="1"/>
</dbReference>
<dbReference type="InterPro" id="IPR029048">
    <property type="entry name" value="HSP70_C_sf"/>
</dbReference>
<proteinExistence type="inferred from homology"/>
<sequence length="797" mass="90389">MSVIGIDFGNESVYVAVARAGGIETITNDYSLRSTPSVVTFTENQRTMGVGAKNMIISHNKNTATNFKKLLGRKFRDPLAQYEIKTNVLTSEAVELHNGKIGFRIRYNNQNSEFTPEQISGMLFTKIRDITELAIGVRVQDCVVSVPSYFTDAERHAVMDAASIAGLNVLRLMNDTAAVALAYGITKQDLPGPEEQPRYTFFVDVGQSTTQIAGVEFNKGKLKVRSTVADPCLGGRDFDRVIAEYFAAEFKNTYRLDVCSSRRAWLRLLMECEKLKKYMSANTSELPLNIECFMEDKDVRSKMKRSVFEKLSEKLLHRLENLMHRCLQDSGLDPRQIHSVEIIGGSTRIPAVKDLISKVFGHTSSMTLNQDEAVARGCALMCAMLSPAFKVRDFNVSDVQIYPIHLRWLAPGSENGDMELFPYNHAVPFVKILTFYRSEPFQLEAYYGSKETPIMDKTIGVFTIKNITRSASGETPRVKVKAKVNSHGIFNVSSATMVEKVEVPDEPAPNMDATPVTGEQAEVQQNGQQQAEDRPEEEEQKKEVKDSANGPAPMETGDAETDKKQQDSAKLKMIAADRHEKERIDARNAVEEYTYEMRGKLSEEFSPFISDVDKEKFTRVLHETENWLYEEGEDCMKSVYVDRLQSLKKMGEPVVARYQEFEVRGPLVEEFFRNLQICSKFVDSWQNGDEAYSHIEKEEVEKVANCINEKRRWLEEKHGQFQNLPRHKDPPITSQQIRNEMQDFRKVVEPIVRKPKPKVSEPPTPSNPPAEEQRQAAGQEQAPQKPQKEEQQQPMAE</sequence>
<dbReference type="PRINTS" id="PR00301">
    <property type="entry name" value="HEATSHOCK70"/>
</dbReference>
<evidence type="ECO:0000256" key="2">
    <source>
        <dbReference type="ARBA" id="ARBA00022741"/>
    </source>
</evidence>
<feature type="compositionally biased region" description="Basic and acidic residues" evidence="4">
    <location>
        <begin position="560"/>
        <end position="570"/>
    </location>
</feature>
<dbReference type="PROSITE" id="PS01036">
    <property type="entry name" value="HSP70_3"/>
    <property type="match status" value="1"/>
</dbReference>
<dbReference type="FunFam" id="3.30.30.30:FF:000002">
    <property type="entry name" value="Heat shock 70 kDa protein 4"/>
    <property type="match status" value="1"/>
</dbReference>
<evidence type="ECO:0000256" key="3">
    <source>
        <dbReference type="ARBA" id="ARBA00022840"/>
    </source>
</evidence>
<dbReference type="SUPFAM" id="SSF100920">
    <property type="entry name" value="Heat shock protein 70kD (HSP70), peptide-binding domain"/>
    <property type="match status" value="1"/>
</dbReference>
<dbReference type="InterPro" id="IPR018181">
    <property type="entry name" value="Heat_shock_70_CS"/>
</dbReference>
<evidence type="ECO:0000256" key="4">
    <source>
        <dbReference type="SAM" id="MobiDB-lite"/>
    </source>
</evidence>
<evidence type="ECO:0000313" key="5">
    <source>
        <dbReference type="EMBL" id="CAD7223006.1"/>
    </source>
</evidence>
<feature type="compositionally biased region" description="Low complexity" evidence="4">
    <location>
        <begin position="518"/>
        <end position="530"/>
    </location>
</feature>
<evidence type="ECO:0000256" key="1">
    <source>
        <dbReference type="ARBA" id="ARBA00007381"/>
    </source>
</evidence>
<dbReference type="GO" id="GO:0005524">
    <property type="term" value="F:ATP binding"/>
    <property type="evidence" value="ECO:0007669"/>
    <property type="project" value="UniProtKB-KW"/>
</dbReference>
<dbReference type="Gene3D" id="3.30.30.30">
    <property type="match status" value="1"/>
</dbReference>
<dbReference type="FunFam" id="1.20.1270.10:FF:000002">
    <property type="entry name" value="Heat shock 70 kDa protein 4"/>
    <property type="match status" value="1"/>
</dbReference>
<protein>
    <submittedName>
        <fullName evidence="5">Uncharacterized protein</fullName>
    </submittedName>
</protein>
<dbReference type="InterPro" id="IPR043129">
    <property type="entry name" value="ATPase_NBD"/>
</dbReference>
<feature type="region of interest" description="Disordered" evidence="4">
    <location>
        <begin position="749"/>
        <end position="797"/>
    </location>
</feature>
<dbReference type="GO" id="GO:0140662">
    <property type="term" value="F:ATP-dependent protein folding chaperone"/>
    <property type="evidence" value="ECO:0007669"/>
    <property type="project" value="InterPro"/>
</dbReference>
<keyword evidence="2" id="KW-0547">Nucleotide-binding</keyword>
<dbReference type="OrthoDB" id="434160at2759"/>
<dbReference type="Gene3D" id="3.90.640.10">
    <property type="entry name" value="Actin, Chain A, domain 4"/>
    <property type="match status" value="1"/>
</dbReference>